<reference evidence="3 4" key="2">
    <citation type="journal article" date="2016" name="Appl. Microbiol. Biotechnol.">
        <title>Mutations improving production and secretion of extracellular lipase by Burkholderia glumae PG1.</title>
        <authorList>
            <person name="Knapp A."/>
            <person name="Voget S."/>
            <person name="Gao R."/>
            <person name="Zaburannyi N."/>
            <person name="Krysciak D."/>
            <person name="Breuer M."/>
            <person name="Hauer B."/>
            <person name="Streit W.R."/>
            <person name="Muller R."/>
            <person name="Daniel R."/>
            <person name="Jaeger K.E."/>
        </authorList>
    </citation>
    <scope>NUCLEOTIDE SEQUENCE [LARGE SCALE GENOMIC DNA]</scope>
    <source>
        <strain evidence="3 4">PG1</strain>
    </source>
</reference>
<evidence type="ECO:0000256" key="1">
    <source>
        <dbReference type="SAM" id="MobiDB-lite"/>
    </source>
</evidence>
<feature type="compositionally biased region" description="Low complexity" evidence="1">
    <location>
        <begin position="142"/>
        <end position="159"/>
    </location>
</feature>
<keyword evidence="2" id="KW-0732">Signal</keyword>
<feature type="chain" id="PRO_5002109639" evidence="2">
    <location>
        <begin position="21"/>
        <end position="159"/>
    </location>
</feature>
<evidence type="ECO:0000256" key="2">
    <source>
        <dbReference type="SAM" id="SignalP"/>
    </source>
</evidence>
<dbReference type="AlphaFoldDB" id="A0A0B6RHC9"/>
<gene>
    <name evidence="3" type="ORF">BGL_1c02100</name>
</gene>
<evidence type="ECO:0000313" key="4">
    <source>
        <dbReference type="Proteomes" id="UP000031838"/>
    </source>
</evidence>
<protein>
    <submittedName>
        <fullName evidence="3">Uncharacterized protein</fullName>
    </submittedName>
</protein>
<reference evidence="4" key="1">
    <citation type="submission" date="2011-03" db="EMBL/GenBank/DDBJ databases">
        <authorList>
            <person name="Voget S."/>
            <person name="Streit W.R."/>
            <person name="Jaeger K.E."/>
            <person name="Daniel R."/>
        </authorList>
    </citation>
    <scope>NUCLEOTIDE SEQUENCE [LARGE SCALE GENOMIC DNA]</scope>
    <source>
        <strain evidence="4">PG1</strain>
    </source>
</reference>
<feature type="compositionally biased region" description="Basic and acidic residues" evidence="1">
    <location>
        <begin position="45"/>
        <end position="64"/>
    </location>
</feature>
<feature type="signal peptide" evidence="2">
    <location>
        <begin position="1"/>
        <end position="20"/>
    </location>
</feature>
<accession>A0A0B6RHC9</accession>
<organism evidence="3 4">
    <name type="scientific">Burkholderia plantarii</name>
    <dbReference type="NCBI Taxonomy" id="41899"/>
    <lineage>
        <taxon>Bacteria</taxon>
        <taxon>Pseudomonadati</taxon>
        <taxon>Pseudomonadota</taxon>
        <taxon>Betaproteobacteria</taxon>
        <taxon>Burkholderiales</taxon>
        <taxon>Burkholderiaceae</taxon>
        <taxon>Burkholderia</taxon>
    </lineage>
</organism>
<sequence length="159" mass="16045">MSYALWEGLAVASAPSPLLAAAGAGIDASPAAAGAAPRPWPARPVSDRPDACRARHTHGVDHRPLPQRTYQDLHRSTANVQASETMPAMVNRSARAPQPSRVDRSTGPGHTGGATARHNALAAPAREAVRKINGGVEPAATPDSGASPGPHAGPGAATG</sequence>
<dbReference type="EMBL" id="CP002580">
    <property type="protein sequence ID" value="AJK44762.1"/>
    <property type="molecule type" value="Genomic_DNA"/>
</dbReference>
<keyword evidence="4" id="KW-1185">Reference proteome</keyword>
<evidence type="ECO:0000313" key="3">
    <source>
        <dbReference type="EMBL" id="AJK44762.1"/>
    </source>
</evidence>
<dbReference type="KEGG" id="bgp:BGL_1c02100"/>
<dbReference type="Proteomes" id="UP000031838">
    <property type="component" value="Chromosome 1"/>
</dbReference>
<name>A0A0B6RHC9_BURPL</name>
<feature type="region of interest" description="Disordered" evidence="1">
    <location>
        <begin position="29"/>
        <end position="159"/>
    </location>
</feature>
<dbReference type="HOGENOM" id="CLU_1871490_0_0_4"/>
<proteinExistence type="predicted"/>